<dbReference type="PANTHER" id="PTHR35043:SF7">
    <property type="entry name" value="TRANSCRIPTION FACTOR DOMAIN-CONTAINING PROTEIN"/>
    <property type="match status" value="1"/>
</dbReference>
<evidence type="ECO:0008006" key="5">
    <source>
        <dbReference type="Google" id="ProtNLM"/>
    </source>
</evidence>
<keyword evidence="1" id="KW-0812">Transmembrane</keyword>
<accession>A0A067TBB4</accession>
<dbReference type="OrthoDB" id="9451547at2759"/>
<keyword evidence="2" id="KW-0732">Signal</keyword>
<protein>
    <recommendedName>
        <fullName evidence="5">Wax synthase domain-containing protein</fullName>
    </recommendedName>
</protein>
<feature type="transmembrane region" description="Helical" evidence="1">
    <location>
        <begin position="88"/>
        <end position="108"/>
    </location>
</feature>
<feature type="transmembrane region" description="Helical" evidence="1">
    <location>
        <begin position="358"/>
        <end position="383"/>
    </location>
</feature>
<evidence type="ECO:0000313" key="3">
    <source>
        <dbReference type="EMBL" id="KDR77194.1"/>
    </source>
</evidence>
<feature type="transmembrane region" description="Helical" evidence="1">
    <location>
        <begin position="390"/>
        <end position="411"/>
    </location>
</feature>
<evidence type="ECO:0000313" key="4">
    <source>
        <dbReference type="Proteomes" id="UP000027222"/>
    </source>
</evidence>
<dbReference type="Proteomes" id="UP000027222">
    <property type="component" value="Unassembled WGS sequence"/>
</dbReference>
<proteinExistence type="predicted"/>
<feature type="transmembrane region" description="Helical" evidence="1">
    <location>
        <begin position="270"/>
        <end position="291"/>
    </location>
</feature>
<dbReference type="HOGENOM" id="CLU_022883_6_1_1"/>
<feature type="signal peptide" evidence="2">
    <location>
        <begin position="1"/>
        <end position="17"/>
    </location>
</feature>
<evidence type="ECO:0000256" key="1">
    <source>
        <dbReference type="SAM" id="Phobius"/>
    </source>
</evidence>
<evidence type="ECO:0000256" key="2">
    <source>
        <dbReference type="SAM" id="SignalP"/>
    </source>
</evidence>
<dbReference type="PANTHER" id="PTHR35043">
    <property type="entry name" value="TRANSCRIPTION FACTOR DOMAIN-CONTAINING PROTEIN"/>
    <property type="match status" value="1"/>
</dbReference>
<feature type="transmembrane region" description="Helical" evidence="1">
    <location>
        <begin position="209"/>
        <end position="227"/>
    </location>
</feature>
<feature type="transmembrane region" description="Helical" evidence="1">
    <location>
        <begin position="431"/>
        <end position="452"/>
    </location>
</feature>
<keyword evidence="1" id="KW-1133">Transmembrane helix</keyword>
<sequence>MLFILTCLYFFHSTTSAAPVSHVLHDTISPGLTSSSGQCVCPDQQRSLWDILWSCLATIFACTWVSVHPNIPPSGEKWWRTGLRRLELMMWALIAPELIITWAMRQWFGARTMVRKYHGYKWTKTHAYFIQMGGFTLFEGGKPKDVLLPKQMEELLLAGRIDLPSVAEEEIRDRSKGDGLSKVVVIGQTSWFIAQCIARQAQGLVLTKLELVTAAFAVLNGIIYFLWWNKPLDVRCSVPVHLLDDAKPEKERFTFKSPKKSAITRRPWDMIFPLISPPMLTLASVLSWISCLKYASSKVLKKTVMATIISPWTALQFLFNQLENIIASEPERLEVTGSVSTVSTFYASDSYTTPQNDIVAPCFSWIIAALFGGLHCAAWFFAFPSYAELVIWRVCSAVISVIPIGMFFLFICLQRSQLSDNLMARKFLRVLIYPLAFTILCLPVYAIARLLLLGEAFASLRSLPPDALAVVDWLSFLPHI</sequence>
<reference evidence="4" key="1">
    <citation type="journal article" date="2014" name="Proc. Natl. Acad. Sci. U.S.A.">
        <title>Extensive sampling of basidiomycete genomes demonstrates inadequacy of the white-rot/brown-rot paradigm for wood decay fungi.</title>
        <authorList>
            <person name="Riley R."/>
            <person name="Salamov A.A."/>
            <person name="Brown D.W."/>
            <person name="Nagy L.G."/>
            <person name="Floudas D."/>
            <person name="Held B.W."/>
            <person name="Levasseur A."/>
            <person name="Lombard V."/>
            <person name="Morin E."/>
            <person name="Otillar R."/>
            <person name="Lindquist E.A."/>
            <person name="Sun H."/>
            <person name="LaButti K.M."/>
            <person name="Schmutz J."/>
            <person name="Jabbour D."/>
            <person name="Luo H."/>
            <person name="Baker S.E."/>
            <person name="Pisabarro A.G."/>
            <person name="Walton J.D."/>
            <person name="Blanchette R.A."/>
            <person name="Henrissat B."/>
            <person name="Martin F."/>
            <person name="Cullen D."/>
            <person name="Hibbett D.S."/>
            <person name="Grigoriev I.V."/>
        </authorList>
    </citation>
    <scope>NUCLEOTIDE SEQUENCE [LARGE SCALE GENOMIC DNA]</scope>
    <source>
        <strain evidence="4">CBS 339.88</strain>
    </source>
</reference>
<dbReference type="AlphaFoldDB" id="A0A067TBB4"/>
<gene>
    <name evidence="3" type="ORF">GALMADRAFT_139208</name>
</gene>
<keyword evidence="1" id="KW-0472">Membrane</keyword>
<name>A0A067TBB4_GALM3</name>
<keyword evidence="4" id="KW-1185">Reference proteome</keyword>
<dbReference type="EMBL" id="KL142377">
    <property type="protein sequence ID" value="KDR77194.1"/>
    <property type="molecule type" value="Genomic_DNA"/>
</dbReference>
<dbReference type="STRING" id="685588.A0A067TBB4"/>
<feature type="chain" id="PRO_5001646714" description="Wax synthase domain-containing protein" evidence="2">
    <location>
        <begin position="18"/>
        <end position="480"/>
    </location>
</feature>
<organism evidence="3 4">
    <name type="scientific">Galerina marginata (strain CBS 339.88)</name>
    <dbReference type="NCBI Taxonomy" id="685588"/>
    <lineage>
        <taxon>Eukaryota</taxon>
        <taxon>Fungi</taxon>
        <taxon>Dikarya</taxon>
        <taxon>Basidiomycota</taxon>
        <taxon>Agaricomycotina</taxon>
        <taxon>Agaricomycetes</taxon>
        <taxon>Agaricomycetidae</taxon>
        <taxon>Agaricales</taxon>
        <taxon>Agaricineae</taxon>
        <taxon>Strophariaceae</taxon>
        <taxon>Galerina</taxon>
    </lineage>
</organism>